<dbReference type="GO" id="GO:0006979">
    <property type="term" value="P:response to oxidative stress"/>
    <property type="evidence" value="ECO:0007669"/>
    <property type="project" value="TreeGrafter"/>
</dbReference>
<gene>
    <name evidence="7" type="ORF">BCR36DRAFT_413266</name>
</gene>
<dbReference type="InterPro" id="IPR006571">
    <property type="entry name" value="TLDc_dom"/>
</dbReference>
<dbReference type="AlphaFoldDB" id="A0A1Y1V632"/>
<evidence type="ECO:0000256" key="4">
    <source>
        <dbReference type="ARBA" id="ARBA00040604"/>
    </source>
</evidence>
<dbReference type="Proteomes" id="UP000193719">
    <property type="component" value="Unassembled WGS sequence"/>
</dbReference>
<dbReference type="InterPro" id="IPR035899">
    <property type="entry name" value="DBL_dom_sf"/>
</dbReference>
<dbReference type="SMART" id="SM00325">
    <property type="entry name" value="RhoGEF"/>
    <property type="match status" value="1"/>
</dbReference>
<evidence type="ECO:0000256" key="3">
    <source>
        <dbReference type="ARBA" id="ARBA00023128"/>
    </source>
</evidence>
<dbReference type="Pfam" id="PF07534">
    <property type="entry name" value="TLD"/>
    <property type="match status" value="2"/>
</dbReference>
<dbReference type="PANTHER" id="PTHR23354:SF62">
    <property type="entry name" value="MUSTARD, ISOFORM V"/>
    <property type="match status" value="1"/>
</dbReference>
<evidence type="ECO:0000256" key="2">
    <source>
        <dbReference type="ARBA" id="ARBA00009540"/>
    </source>
</evidence>
<dbReference type="SMART" id="SM00584">
    <property type="entry name" value="TLDc"/>
    <property type="match status" value="1"/>
</dbReference>
<dbReference type="EMBL" id="MCFH01000028">
    <property type="protein sequence ID" value="ORX48116.1"/>
    <property type="molecule type" value="Genomic_DNA"/>
</dbReference>
<evidence type="ECO:0000259" key="5">
    <source>
        <dbReference type="PROSITE" id="PS50010"/>
    </source>
</evidence>
<protein>
    <recommendedName>
        <fullName evidence="4">Oxidation resistance protein 1</fullName>
    </recommendedName>
</protein>
<evidence type="ECO:0000259" key="6">
    <source>
        <dbReference type="PROSITE" id="PS51886"/>
    </source>
</evidence>
<evidence type="ECO:0000256" key="1">
    <source>
        <dbReference type="ARBA" id="ARBA00004173"/>
    </source>
</evidence>
<evidence type="ECO:0000313" key="8">
    <source>
        <dbReference type="Proteomes" id="UP000193719"/>
    </source>
</evidence>
<keyword evidence="3" id="KW-0496">Mitochondrion</keyword>
<proteinExistence type="inferred from homology"/>
<feature type="domain" description="TLDc" evidence="6">
    <location>
        <begin position="447"/>
        <end position="718"/>
    </location>
</feature>
<comment type="similarity">
    <text evidence="2">Belongs to the OXR1 family.</text>
</comment>
<dbReference type="Pfam" id="PF00621">
    <property type="entry name" value="RhoGEF"/>
    <property type="match status" value="1"/>
</dbReference>
<dbReference type="OrthoDB" id="26679at2759"/>
<dbReference type="PROSITE" id="PS50010">
    <property type="entry name" value="DH_2"/>
    <property type="match status" value="1"/>
</dbReference>
<dbReference type="InterPro" id="IPR000219">
    <property type="entry name" value="DH_dom"/>
</dbReference>
<feature type="domain" description="DH" evidence="5">
    <location>
        <begin position="35"/>
        <end position="227"/>
    </location>
</feature>
<sequence length="738" mass="85565">MSGLKLKSNKHKSFENYTEIEIIHPKEHVESTIEAHKKYVNELYTIEYEFSNKLKLLLEYYKYPLENLVGTSKQIINQKEIDSIFKGISDIFQLSWTLCGELKILIHSYNHGYSNYSIAGLFQKHARQIKDCYGRYASRYLFSIVTTHNLKKINPNFKKFYKTIKKKFHLKKVELKTAFYLPIYQIQSYYDIFLRLQKGTTPTDKSYELVEDGKEFFNELSLLLKESMKRSIKIKEVYAIQKSIKECPTSLIHPYRILYKQFESITDGNDPTCLIRLVLFDDVIVIAKKRKHHKSYTYDRAADYHVIQLIDSPQTVQGYTITLLILSPFNDYNGDPFKKGNNGDSKSVESQRNEEEILARSETISNEKKFSRFFSWTFNQNITRLTLVAETEEGKNEILTAIQKRLKHLKPKPFEFNVLEAIDKYNFKQSMANLPQQISPLPDTLGISLTDEICNSLYTSIPKRLRIKRSLTLIYSMQLHGSSLSTFYEKSSSGYGNAQILVIRDVDDNIFGAFTSEPFRKQNGFYGNGETFLWKVDSGSEKSHKRTSSGHINSDNRNSKRISSIFDSLKNSFTPINSSSNKRESLLRRSFQNNINNITENKNDSGMDNEDTQSIFSIERKRFSRMKSNFSASTNSSTLSLSGNGGKVKLFLWKQTNYFFINSTNEYVSVGSGGGKYGLWFDQQMLNGRSQVCETFRNEVLSTSEDFQIVDIELWAFTTQVEREVLRTRPSTFRISKE</sequence>
<dbReference type="Gene3D" id="1.20.900.10">
    <property type="entry name" value="Dbl homology (DH) domain"/>
    <property type="match status" value="1"/>
</dbReference>
<dbReference type="PROSITE" id="PS51886">
    <property type="entry name" value="TLDC"/>
    <property type="match status" value="1"/>
</dbReference>
<dbReference type="InterPro" id="IPR011993">
    <property type="entry name" value="PH-like_dom_sf"/>
</dbReference>
<dbReference type="GO" id="GO:0005634">
    <property type="term" value="C:nucleus"/>
    <property type="evidence" value="ECO:0007669"/>
    <property type="project" value="TreeGrafter"/>
</dbReference>
<dbReference type="GO" id="GO:0005739">
    <property type="term" value="C:mitochondrion"/>
    <property type="evidence" value="ECO:0007669"/>
    <property type="project" value="UniProtKB-SubCell"/>
</dbReference>
<dbReference type="PANTHER" id="PTHR23354">
    <property type="entry name" value="NUCLEOLAR PROTEIN 7/ESTROGEN RECEPTOR COACTIVATOR-RELATED"/>
    <property type="match status" value="1"/>
</dbReference>
<dbReference type="GO" id="GO:0005085">
    <property type="term" value="F:guanyl-nucleotide exchange factor activity"/>
    <property type="evidence" value="ECO:0007669"/>
    <property type="project" value="InterPro"/>
</dbReference>
<comment type="subcellular location">
    <subcellularLocation>
        <location evidence="1">Mitochondrion</location>
    </subcellularLocation>
</comment>
<dbReference type="SUPFAM" id="SSF48065">
    <property type="entry name" value="DBL homology domain (DH-domain)"/>
    <property type="match status" value="1"/>
</dbReference>
<comment type="caution">
    <text evidence="7">The sequence shown here is derived from an EMBL/GenBank/DDBJ whole genome shotgun (WGS) entry which is preliminary data.</text>
</comment>
<dbReference type="Gene3D" id="2.30.29.30">
    <property type="entry name" value="Pleckstrin-homology domain (PH domain)/Phosphotyrosine-binding domain (PTB)"/>
    <property type="match status" value="1"/>
</dbReference>
<reference evidence="7 8" key="2">
    <citation type="submission" date="2016-08" db="EMBL/GenBank/DDBJ databases">
        <title>Pervasive Adenine N6-methylation of Active Genes in Fungi.</title>
        <authorList>
            <consortium name="DOE Joint Genome Institute"/>
            <person name="Mondo S.J."/>
            <person name="Dannebaum R.O."/>
            <person name="Kuo R.C."/>
            <person name="Labutti K."/>
            <person name="Haridas S."/>
            <person name="Kuo A."/>
            <person name="Salamov A."/>
            <person name="Ahrendt S.R."/>
            <person name="Lipzen A."/>
            <person name="Sullivan W."/>
            <person name="Andreopoulos W.B."/>
            <person name="Clum A."/>
            <person name="Lindquist E."/>
            <person name="Daum C."/>
            <person name="Ramamoorthy G.K."/>
            <person name="Gryganskyi A."/>
            <person name="Culley D."/>
            <person name="Magnuson J.K."/>
            <person name="James T.Y."/>
            <person name="O'Malley M.A."/>
            <person name="Stajich J.E."/>
            <person name="Spatafora J.W."/>
            <person name="Visel A."/>
            <person name="Grigoriev I.V."/>
        </authorList>
    </citation>
    <scope>NUCLEOTIDE SEQUENCE [LARGE SCALE GENOMIC DNA]</scope>
    <source>
        <strain evidence="8">finn</strain>
    </source>
</reference>
<reference evidence="7 8" key="1">
    <citation type="submission" date="2016-08" db="EMBL/GenBank/DDBJ databases">
        <title>Genomes of anaerobic fungi encode conserved fungal cellulosomes for biomass hydrolysis.</title>
        <authorList>
            <consortium name="DOE Joint Genome Institute"/>
            <person name="Haitjema C.H."/>
            <person name="Gilmore S.P."/>
            <person name="Henske J.K."/>
            <person name="Solomon K.V."/>
            <person name="De Groot R."/>
            <person name="Kuo A."/>
            <person name="Mondo S.J."/>
            <person name="Salamov A.A."/>
            <person name="Labutti K."/>
            <person name="Zhao Z."/>
            <person name="Chiniquy J."/>
            <person name="Barry K."/>
            <person name="Brewer H.M."/>
            <person name="Purvine S.O."/>
            <person name="Wright A.T."/>
            <person name="Boxma B."/>
            <person name="Van Alen T."/>
            <person name="Hackstein J.H."/>
            <person name="Baker S.E."/>
            <person name="Grigoriev I.V."/>
            <person name="O'Malley M.A."/>
        </authorList>
    </citation>
    <scope>NUCLEOTIDE SEQUENCE [LARGE SCALE GENOMIC DNA]</scope>
    <source>
        <strain evidence="8">finn</strain>
    </source>
</reference>
<keyword evidence="8" id="KW-1185">Reference proteome</keyword>
<evidence type="ECO:0000313" key="7">
    <source>
        <dbReference type="EMBL" id="ORX48116.1"/>
    </source>
</evidence>
<accession>A0A1Y1V632</accession>
<organism evidence="7 8">
    <name type="scientific">Piromyces finnis</name>
    <dbReference type="NCBI Taxonomy" id="1754191"/>
    <lineage>
        <taxon>Eukaryota</taxon>
        <taxon>Fungi</taxon>
        <taxon>Fungi incertae sedis</taxon>
        <taxon>Chytridiomycota</taxon>
        <taxon>Chytridiomycota incertae sedis</taxon>
        <taxon>Neocallimastigomycetes</taxon>
        <taxon>Neocallimastigales</taxon>
        <taxon>Neocallimastigaceae</taxon>
        <taxon>Piromyces</taxon>
    </lineage>
</organism>
<name>A0A1Y1V632_9FUNG</name>